<accession>A0A1L8DCQ6</accession>
<proteinExistence type="predicted"/>
<dbReference type="EMBL" id="GFDF01009833">
    <property type="protein sequence ID" value="JAV04251.1"/>
    <property type="molecule type" value="Transcribed_RNA"/>
</dbReference>
<dbReference type="PANTHER" id="PTHR15857">
    <property type="entry name" value="COMM DOMAIN CONTAINING PROTEIN 2"/>
    <property type="match status" value="1"/>
</dbReference>
<reference evidence="2" key="1">
    <citation type="submission" date="2016-12" db="EMBL/GenBank/DDBJ databases">
        <title>An insight into the sialome and mialome of the sand fly, Nyssomyia neivai.</title>
        <authorList>
            <person name="Sebastian V."/>
            <person name="Goulart T.M."/>
            <person name="Oliveira W."/>
            <person name="Calvo E."/>
            <person name="Oliveira L.F."/>
            <person name="Pinto M.C."/>
            <person name="Rosselino A.M."/>
            <person name="Ribeiro J.M."/>
        </authorList>
    </citation>
    <scope>NUCLEOTIDE SEQUENCE</scope>
</reference>
<feature type="domain" description="COMM" evidence="1">
    <location>
        <begin position="123"/>
        <end position="205"/>
    </location>
</feature>
<evidence type="ECO:0000313" key="2">
    <source>
        <dbReference type="EMBL" id="JAV04251.1"/>
    </source>
</evidence>
<dbReference type="PROSITE" id="PS51269">
    <property type="entry name" value="COMM"/>
    <property type="match status" value="1"/>
</dbReference>
<dbReference type="PANTHER" id="PTHR15857:SF0">
    <property type="entry name" value="COMM DOMAIN-CONTAINING PROTEIN 2"/>
    <property type="match status" value="1"/>
</dbReference>
<sequence length="215" mass="24922">MVFFIKNSQKDRLSFLAQQPPEVLVDFCKLALEFLTNGPTNEKKYSIAAQKLNITPEDVGGTVECLVSLLIDCSAYNVSETDFEELTTLKFTSDQISILWQFVTNKNDYVRNLLKSRQRQDYRFRDLEWRLEARVASRSNLSQATPQITMKFHLDRETINEHKDRIHDVAITPNRKQIVVSTDPCNLTHIIGTLENALQQSKTHRTRNFVKAFQQ</sequence>
<name>A0A1L8DCQ6_9DIPT</name>
<protein>
    <recommendedName>
        <fullName evidence="1">COMM domain-containing protein</fullName>
    </recommendedName>
</protein>
<dbReference type="InterPro" id="IPR037354">
    <property type="entry name" value="Commd2"/>
</dbReference>
<organism evidence="2">
    <name type="scientific">Nyssomyia neivai</name>
    <dbReference type="NCBI Taxonomy" id="330878"/>
    <lineage>
        <taxon>Eukaryota</taxon>
        <taxon>Metazoa</taxon>
        <taxon>Ecdysozoa</taxon>
        <taxon>Arthropoda</taxon>
        <taxon>Hexapoda</taxon>
        <taxon>Insecta</taxon>
        <taxon>Pterygota</taxon>
        <taxon>Neoptera</taxon>
        <taxon>Endopterygota</taxon>
        <taxon>Diptera</taxon>
        <taxon>Nematocera</taxon>
        <taxon>Psychodoidea</taxon>
        <taxon>Psychodidae</taxon>
        <taxon>Nyssomyia</taxon>
    </lineage>
</organism>
<evidence type="ECO:0000259" key="1">
    <source>
        <dbReference type="PROSITE" id="PS51269"/>
    </source>
</evidence>
<dbReference type="Pfam" id="PF21672">
    <property type="entry name" value="COMM_HN"/>
    <property type="match status" value="1"/>
</dbReference>
<dbReference type="Pfam" id="PF07258">
    <property type="entry name" value="COMM_domain"/>
    <property type="match status" value="1"/>
</dbReference>
<dbReference type="AlphaFoldDB" id="A0A1L8DCQ6"/>
<dbReference type="InterPro" id="IPR017920">
    <property type="entry name" value="COMM"/>
</dbReference>